<dbReference type="EMBL" id="CAKASE010000056">
    <property type="protein sequence ID" value="CAG9566360.1"/>
    <property type="molecule type" value="Genomic_DNA"/>
</dbReference>
<evidence type="ECO:0000313" key="3">
    <source>
        <dbReference type="Proteomes" id="UP000789524"/>
    </source>
</evidence>
<sequence length="111" mass="11946">MVRATCHALNSTLKMNLRVPGRAQCESLHPFYLRRPFLETEYKTPSYFTDCAAERFSPVAAPGVAGRGVRGSGVRGGRDALPPGHRANGGPMAGGGPDRPTRAQSRLNRDP</sequence>
<protein>
    <submittedName>
        <fullName evidence="2">(African queen) hypothetical protein</fullName>
    </submittedName>
</protein>
<evidence type="ECO:0000256" key="1">
    <source>
        <dbReference type="SAM" id="MobiDB-lite"/>
    </source>
</evidence>
<proteinExistence type="predicted"/>
<name>A0A8J2QN61_9NEOP</name>
<dbReference type="Proteomes" id="UP000789524">
    <property type="component" value="Unassembled WGS sequence"/>
</dbReference>
<organism evidence="2 3">
    <name type="scientific">Danaus chrysippus</name>
    <name type="common">African queen</name>
    <dbReference type="NCBI Taxonomy" id="151541"/>
    <lineage>
        <taxon>Eukaryota</taxon>
        <taxon>Metazoa</taxon>
        <taxon>Ecdysozoa</taxon>
        <taxon>Arthropoda</taxon>
        <taxon>Hexapoda</taxon>
        <taxon>Insecta</taxon>
        <taxon>Pterygota</taxon>
        <taxon>Neoptera</taxon>
        <taxon>Endopterygota</taxon>
        <taxon>Lepidoptera</taxon>
        <taxon>Glossata</taxon>
        <taxon>Ditrysia</taxon>
        <taxon>Papilionoidea</taxon>
        <taxon>Nymphalidae</taxon>
        <taxon>Danainae</taxon>
        <taxon>Danaini</taxon>
        <taxon>Danaina</taxon>
        <taxon>Danaus</taxon>
        <taxon>Anosia</taxon>
    </lineage>
</organism>
<gene>
    <name evidence="2" type="ORF">DCHRY22_LOCUS7014</name>
</gene>
<feature type="compositionally biased region" description="Polar residues" evidence="1">
    <location>
        <begin position="102"/>
        <end position="111"/>
    </location>
</feature>
<feature type="region of interest" description="Disordered" evidence="1">
    <location>
        <begin position="63"/>
        <end position="111"/>
    </location>
</feature>
<accession>A0A8J2QN61</accession>
<evidence type="ECO:0000313" key="2">
    <source>
        <dbReference type="EMBL" id="CAG9566360.1"/>
    </source>
</evidence>
<feature type="compositionally biased region" description="Gly residues" evidence="1">
    <location>
        <begin position="65"/>
        <end position="75"/>
    </location>
</feature>
<comment type="caution">
    <text evidence="2">The sequence shown here is derived from an EMBL/GenBank/DDBJ whole genome shotgun (WGS) entry which is preliminary data.</text>
</comment>
<dbReference type="AlphaFoldDB" id="A0A8J2QN61"/>
<reference evidence="2" key="1">
    <citation type="submission" date="2021-09" db="EMBL/GenBank/DDBJ databases">
        <authorList>
            <person name="Martin H S."/>
        </authorList>
    </citation>
    <scope>NUCLEOTIDE SEQUENCE</scope>
</reference>
<keyword evidence="3" id="KW-1185">Reference proteome</keyword>